<dbReference type="AlphaFoldDB" id="A0A1G9IJH8"/>
<dbReference type="InterPro" id="IPR001433">
    <property type="entry name" value="OxRdtase_FAD/NAD-bd"/>
</dbReference>
<keyword evidence="4 13" id="KW-0812">Transmembrane</keyword>
<keyword evidence="16" id="KW-1185">Reference proteome</keyword>
<dbReference type="GO" id="GO:0050660">
    <property type="term" value="F:flavin adenine dinucleotide binding"/>
    <property type="evidence" value="ECO:0007669"/>
    <property type="project" value="TreeGrafter"/>
</dbReference>
<dbReference type="Pfam" id="PF01794">
    <property type="entry name" value="Ferric_reduct"/>
    <property type="match status" value="1"/>
</dbReference>
<evidence type="ECO:0000256" key="4">
    <source>
        <dbReference type="ARBA" id="ARBA00022692"/>
    </source>
</evidence>
<evidence type="ECO:0000259" key="14">
    <source>
        <dbReference type="PROSITE" id="PS51384"/>
    </source>
</evidence>
<dbReference type="SUPFAM" id="SSF63380">
    <property type="entry name" value="Riboflavin synthase domain-like"/>
    <property type="match status" value="1"/>
</dbReference>
<evidence type="ECO:0000256" key="8">
    <source>
        <dbReference type="ARBA" id="ARBA00022989"/>
    </source>
</evidence>
<dbReference type="PANTHER" id="PTHR47354">
    <property type="entry name" value="NADH OXIDOREDUCTASE HCR"/>
    <property type="match status" value="1"/>
</dbReference>
<evidence type="ECO:0000256" key="9">
    <source>
        <dbReference type="ARBA" id="ARBA00023002"/>
    </source>
</evidence>
<organism evidence="15 16">
    <name type="scientific">Franzmannia pantelleriensis</name>
    <dbReference type="NCBI Taxonomy" id="48727"/>
    <lineage>
        <taxon>Bacteria</taxon>
        <taxon>Pseudomonadati</taxon>
        <taxon>Pseudomonadota</taxon>
        <taxon>Gammaproteobacteria</taxon>
        <taxon>Oceanospirillales</taxon>
        <taxon>Halomonadaceae</taxon>
        <taxon>Franzmannia</taxon>
    </lineage>
</organism>
<reference evidence="16" key="1">
    <citation type="submission" date="2016-10" db="EMBL/GenBank/DDBJ databases">
        <authorList>
            <person name="Varghese N."/>
            <person name="Submissions S."/>
        </authorList>
    </citation>
    <scope>NUCLEOTIDE SEQUENCE [LARGE SCALE GENOMIC DNA]</scope>
    <source>
        <strain evidence="16">AAP</strain>
    </source>
</reference>
<feature type="domain" description="FAD-binding FR-type" evidence="14">
    <location>
        <begin position="201"/>
        <end position="303"/>
    </location>
</feature>
<dbReference type="SUPFAM" id="SSF52343">
    <property type="entry name" value="Ferredoxin reductase-like, C-terminal NADP-linked domain"/>
    <property type="match status" value="1"/>
</dbReference>
<feature type="transmembrane region" description="Helical" evidence="13">
    <location>
        <begin position="121"/>
        <end position="143"/>
    </location>
</feature>
<evidence type="ECO:0000256" key="11">
    <source>
        <dbReference type="ARBA" id="ARBA00023014"/>
    </source>
</evidence>
<accession>A0A1G9IJH8</accession>
<comment type="subcellular location">
    <subcellularLocation>
        <location evidence="2">Membrane</location>
        <topology evidence="2">Multi-pass membrane protein</topology>
    </subcellularLocation>
</comment>
<evidence type="ECO:0000313" key="16">
    <source>
        <dbReference type="Proteomes" id="UP000199107"/>
    </source>
</evidence>
<feature type="transmembrane region" description="Helical" evidence="13">
    <location>
        <begin position="155"/>
        <end position="174"/>
    </location>
</feature>
<dbReference type="Gene3D" id="2.40.30.10">
    <property type="entry name" value="Translation factors"/>
    <property type="match status" value="1"/>
</dbReference>
<dbReference type="Proteomes" id="UP000199107">
    <property type="component" value="Unassembled WGS sequence"/>
</dbReference>
<evidence type="ECO:0000256" key="12">
    <source>
        <dbReference type="ARBA" id="ARBA00023136"/>
    </source>
</evidence>
<dbReference type="RefSeq" id="WP_089657469.1">
    <property type="nucleotide sequence ID" value="NZ_FNGH01000003.1"/>
</dbReference>
<evidence type="ECO:0000256" key="2">
    <source>
        <dbReference type="ARBA" id="ARBA00004141"/>
    </source>
</evidence>
<dbReference type="PANTHER" id="PTHR47354:SF8">
    <property type="entry name" value="1,2-PHENYLACETYL-COA EPOXIDASE, SUBUNIT E"/>
    <property type="match status" value="1"/>
</dbReference>
<dbReference type="Pfam" id="PF08022">
    <property type="entry name" value="FAD_binding_8"/>
    <property type="match status" value="1"/>
</dbReference>
<evidence type="ECO:0000256" key="6">
    <source>
        <dbReference type="ARBA" id="ARBA00022723"/>
    </source>
</evidence>
<keyword evidence="12 13" id="KW-0472">Membrane</keyword>
<evidence type="ECO:0000256" key="3">
    <source>
        <dbReference type="ARBA" id="ARBA00022630"/>
    </source>
</evidence>
<dbReference type="InterPro" id="IPR013130">
    <property type="entry name" value="Fe3_Rdtase_TM_dom"/>
</dbReference>
<protein>
    <submittedName>
        <fullName evidence="15">Predicted ferric reductase</fullName>
    </submittedName>
</protein>
<proteinExistence type="predicted"/>
<dbReference type="Pfam" id="PF00175">
    <property type="entry name" value="NAD_binding_1"/>
    <property type="match status" value="1"/>
</dbReference>
<dbReference type="PRINTS" id="PR00410">
    <property type="entry name" value="PHEHYDRXLASE"/>
</dbReference>
<evidence type="ECO:0000256" key="13">
    <source>
        <dbReference type="SAM" id="Phobius"/>
    </source>
</evidence>
<keyword evidence="5" id="KW-0001">2Fe-2S</keyword>
<dbReference type="GO" id="GO:0046872">
    <property type="term" value="F:metal ion binding"/>
    <property type="evidence" value="ECO:0007669"/>
    <property type="project" value="UniProtKB-KW"/>
</dbReference>
<dbReference type="InterPro" id="IPR039261">
    <property type="entry name" value="FNR_nucleotide-bd"/>
</dbReference>
<dbReference type="OrthoDB" id="9796486at2"/>
<evidence type="ECO:0000313" key="15">
    <source>
        <dbReference type="EMBL" id="SDL25388.1"/>
    </source>
</evidence>
<keyword evidence="7" id="KW-0274">FAD</keyword>
<dbReference type="STRING" id="48727.SAMN05192555_103197"/>
<feature type="transmembrane region" description="Helical" evidence="13">
    <location>
        <begin position="39"/>
        <end position="61"/>
    </location>
</feature>
<evidence type="ECO:0000256" key="5">
    <source>
        <dbReference type="ARBA" id="ARBA00022714"/>
    </source>
</evidence>
<dbReference type="GO" id="GO:0016491">
    <property type="term" value="F:oxidoreductase activity"/>
    <property type="evidence" value="ECO:0007669"/>
    <property type="project" value="UniProtKB-KW"/>
</dbReference>
<dbReference type="Gene3D" id="3.40.50.80">
    <property type="entry name" value="Nucleotide-binding domain of ferredoxin-NADP reductase (FNR) module"/>
    <property type="match status" value="1"/>
</dbReference>
<sequence length="430" mass="47279">MPLRLYRGDLLLIAVLLLPLAIAAPRLGGPPGEAAALLGWVGRVGGILGLAMLLVTAALSIRLPGFDRWFGGLDRLWWLHRLLGFGAFILIMLHVLALGLARVPAGLEVAVLTLFPPLSQLALWSGWLAWLAMVIFLAPTFQFFGRLDYQRWKRLHLLSAAALLLALGHALPLAGETWPWWLLGALGMAAMVWRKLLSPSLARHPYRVESVAPLARGVVEIALRPEGRGLRYRPGQFVYLTPLDESLTAGRGEEHPYTIASAPDDPLLRLGIKDLGDASHALQTVSVGSRAMLEGPYGDFFAVDYAQRDALWLGGGIGITPFVSAARGMAAEDEGRHAQLFYLANGPDRAYYLDELTRCAEDVERLTVTAHFYREQGPLSEAFLRHHCPDYVDREIYLCGPPGMISHLRDLLAAQGVPALRIHCEVFDFL</sequence>
<dbReference type="CDD" id="cd06198">
    <property type="entry name" value="FNR_like_3"/>
    <property type="match status" value="1"/>
</dbReference>
<dbReference type="EMBL" id="FNGH01000003">
    <property type="protein sequence ID" value="SDL25388.1"/>
    <property type="molecule type" value="Genomic_DNA"/>
</dbReference>
<dbReference type="InterPro" id="IPR017938">
    <property type="entry name" value="Riboflavin_synthase-like_b-brl"/>
</dbReference>
<dbReference type="InterPro" id="IPR050415">
    <property type="entry name" value="MRET"/>
</dbReference>
<dbReference type="GO" id="GO:0051537">
    <property type="term" value="F:2 iron, 2 sulfur cluster binding"/>
    <property type="evidence" value="ECO:0007669"/>
    <property type="project" value="UniProtKB-KW"/>
</dbReference>
<evidence type="ECO:0000256" key="7">
    <source>
        <dbReference type="ARBA" id="ARBA00022827"/>
    </source>
</evidence>
<dbReference type="GO" id="GO:0016020">
    <property type="term" value="C:membrane"/>
    <property type="evidence" value="ECO:0007669"/>
    <property type="project" value="UniProtKB-SubCell"/>
</dbReference>
<dbReference type="InterPro" id="IPR017927">
    <property type="entry name" value="FAD-bd_FR_type"/>
</dbReference>
<evidence type="ECO:0000256" key="1">
    <source>
        <dbReference type="ARBA" id="ARBA00001974"/>
    </source>
</evidence>
<comment type="cofactor">
    <cofactor evidence="1">
        <name>FAD</name>
        <dbReference type="ChEBI" id="CHEBI:57692"/>
    </cofactor>
</comment>
<keyword evidence="8 13" id="KW-1133">Transmembrane helix</keyword>
<evidence type="ECO:0000256" key="10">
    <source>
        <dbReference type="ARBA" id="ARBA00023004"/>
    </source>
</evidence>
<keyword evidence="11" id="KW-0411">Iron-sulfur</keyword>
<dbReference type="PROSITE" id="PS51384">
    <property type="entry name" value="FAD_FR"/>
    <property type="match status" value="1"/>
</dbReference>
<keyword evidence="10" id="KW-0408">Iron</keyword>
<name>A0A1G9IJH8_9GAMM</name>
<feature type="transmembrane region" description="Helical" evidence="13">
    <location>
        <begin position="82"/>
        <end position="101"/>
    </location>
</feature>
<keyword evidence="6" id="KW-0479">Metal-binding</keyword>
<dbReference type="InterPro" id="IPR013112">
    <property type="entry name" value="FAD-bd_8"/>
</dbReference>
<keyword evidence="9" id="KW-0560">Oxidoreductase</keyword>
<keyword evidence="3" id="KW-0285">Flavoprotein</keyword>
<gene>
    <name evidence="15" type="ORF">SAMN05192555_103197</name>
</gene>